<name>A0A8S1YM58_9CILI</name>
<evidence type="ECO:0000256" key="1">
    <source>
        <dbReference type="SAM" id="Coils"/>
    </source>
</evidence>
<dbReference type="Proteomes" id="UP000689195">
    <property type="component" value="Unassembled WGS sequence"/>
</dbReference>
<accession>A0A8S1YM58</accession>
<evidence type="ECO:0000313" key="2">
    <source>
        <dbReference type="EMBL" id="CAD8215029.1"/>
    </source>
</evidence>
<dbReference type="EMBL" id="CAJJDO010000295">
    <property type="protein sequence ID" value="CAD8215029.1"/>
    <property type="molecule type" value="Genomic_DNA"/>
</dbReference>
<dbReference type="AlphaFoldDB" id="A0A8S1YM58"/>
<organism evidence="2 3">
    <name type="scientific">Paramecium pentaurelia</name>
    <dbReference type="NCBI Taxonomy" id="43138"/>
    <lineage>
        <taxon>Eukaryota</taxon>
        <taxon>Sar</taxon>
        <taxon>Alveolata</taxon>
        <taxon>Ciliophora</taxon>
        <taxon>Intramacronucleata</taxon>
        <taxon>Oligohymenophorea</taxon>
        <taxon>Peniculida</taxon>
        <taxon>Parameciidae</taxon>
        <taxon>Paramecium</taxon>
    </lineage>
</organism>
<reference evidence="2" key="1">
    <citation type="submission" date="2021-01" db="EMBL/GenBank/DDBJ databases">
        <authorList>
            <consortium name="Genoscope - CEA"/>
            <person name="William W."/>
        </authorList>
    </citation>
    <scope>NUCLEOTIDE SEQUENCE</scope>
</reference>
<dbReference type="OrthoDB" id="1667894at2759"/>
<evidence type="ECO:0000313" key="3">
    <source>
        <dbReference type="Proteomes" id="UP000689195"/>
    </source>
</evidence>
<keyword evidence="1" id="KW-0175">Coiled coil</keyword>
<keyword evidence="3" id="KW-1185">Reference proteome</keyword>
<sequence length="350" mass="41006">MSNLGDYQYILSDHTQQTLNVLKSPQILYRGQNSQKLRNEIQLNKIDILKKLDYEIEQSKYLFEQCKSKNHKNNRINNIMLEDQSNTKIKSNLFWQFQQSIKPEKQQVLNEQLNQILLNIEQLKQEMLHLKIKVNQLEQQDRNQIELQLNDLNIPKNQPYNYLKQGSKFQQTYFIQTKMQLLKQNSEKVLNKVQKISSIGSVALSPITIIGDAFKIINAALYYAIDENNVILFAVNPQKLEIEVQMAAISLGKQQQVNMKKRKETIFKNRVNDLLAKESSSSELFKNIYWICGTEDALIILSYLEKNYEKILKEQQKKLREIFEDAVKSYQYLPQNISVDIGCSSTCQMI</sequence>
<comment type="caution">
    <text evidence="2">The sequence shown here is derived from an EMBL/GenBank/DDBJ whole genome shotgun (WGS) entry which is preliminary data.</text>
</comment>
<protein>
    <submittedName>
        <fullName evidence="2">Uncharacterized protein</fullName>
    </submittedName>
</protein>
<proteinExistence type="predicted"/>
<feature type="coiled-coil region" evidence="1">
    <location>
        <begin position="106"/>
        <end position="140"/>
    </location>
</feature>
<gene>
    <name evidence="2" type="ORF">PPENT_87.1.T2950001</name>
</gene>